<proteinExistence type="predicted"/>
<feature type="domain" description="IPT/TIG" evidence="4">
    <location>
        <begin position="1365"/>
        <end position="1442"/>
    </location>
</feature>
<organism evidence="5 6">
    <name type="scientific">Geothrix limicola</name>
    <dbReference type="NCBI Taxonomy" id="2927978"/>
    <lineage>
        <taxon>Bacteria</taxon>
        <taxon>Pseudomonadati</taxon>
        <taxon>Acidobacteriota</taxon>
        <taxon>Holophagae</taxon>
        <taxon>Holophagales</taxon>
        <taxon>Holophagaceae</taxon>
        <taxon>Geothrix</taxon>
    </lineage>
</organism>
<dbReference type="SUPFAM" id="SSF49899">
    <property type="entry name" value="Concanavalin A-like lectins/glucanases"/>
    <property type="match status" value="1"/>
</dbReference>
<feature type="domain" description="IPT/TIG" evidence="4">
    <location>
        <begin position="1283"/>
        <end position="1362"/>
    </location>
</feature>
<feature type="domain" description="IPT/TIG" evidence="4">
    <location>
        <begin position="521"/>
        <end position="598"/>
    </location>
</feature>
<dbReference type="Gene3D" id="2.60.40.10">
    <property type="entry name" value="Immunoglobulins"/>
    <property type="match status" value="11"/>
</dbReference>
<sequence>MRWKATSKLLLFLAGGVVFEAGCGGSSKPQPPPQPGTPAPTLASLSPTSGPAGTAVVISGSHLANASAVSFNGTAATFTVNSATQITTAVPAGASSGAVSVTTPGGTATGPSFTVTLPAPTVSSLNPTSGLVGSTVVITGTNLANTSAVSFNGTAATFTVNSATQITAAVPAGASSGAVSVTTPGGTATGPSFTVTLPAPTVSSLNPTSGLVGSTVVITGTNLANASAVTFNGTAATFTVNSATQITAAVPAGASSGAVSVTTPGGTATGPSFTVTLPAPTVSSLNPTSGPVGSTVVITGTSLMNASAISFYGTPVSGFTVNSDTQITTTVPSGATTGAVSVTTPGGTATGPSFTVTLPAPTVSSLNPTSGQVGSSVVITGTNLIGASAVSFNGTAATFTVNSAAQITTSVPAGATSGTVSVTTPGGTATGPSFTVNPATPTLTAVNPSSGLAGDHVVLTGTNLTGATAVSFNGTAATTFTVDGATQITATVPAGATTGAVSVTTPGGVANGPTFTLTVPAPTVTGLSPTSGAVGASVTITGTNLTNASAVSFNGTTATFTVNSATQITATVPAGAATGAVSVMTPGGTANGPVFTVSVNTGVTYNALVNADFELGTVGWSAYPPVRVYDVTTDPAYWPSGAHGGRFVGYMGGGEADERLVGQVIRIPASATRADLHFWLVKDSAVSDALDVFTVEAADPATHAVLGTLFTTNGGTAPAGWHENVADLKAFAGQTVLLQFHGKPVDSNPNATDRTAWSVDDLNLQVDAPLAASLPANIVPDVNHGVMGSTPVTLTGLNFAGATEVRFGGVASTKFTILDGQTLQVTVPPLAKSGPITVVTPRGNGVSSADFQVRTADLMINGNFEGFRTGWNASVCNPPQNMRVQSTDFGGGYPATPHSGTSFALIGLGSVADQRVAQDVTIPAGTTIADFSFWLYMAGGLPAGDVNDTLSVTVEDLSGTVLKTVQAFNGTTGPLNAWAKYSADLSAFAGQTVRISFRALSSASDYTNWYIDDVALEVDSSLASVQSTVTGFAFEGAPVTQLIEGSDLQIKGSHFYGVTGISFNGVPAAQGSFKVLDPGTILVTVPAGAQSGPVTVQTGHGDALSPSFTVLKAAADLVINGTFELGRVAWPPINRVADYSLGGWDIAPMKGGGNCYGYVGSEATATKDLHQVISIPAACNQAILSYYQSTETGESAMGYDTFTAQVIDGANTQVLQSLDAKDYRATTLWIKRNFDLSAYRGKTITLQFQGNFTDSSASAYDWSYFYVDNVSLLVDTTDASTLQATFTGFSPASGFPGETQITLTGSNFFGVTAVKFNGTAATFAVNDANTIQATVPPLSTSGLISIETVRGNVSSATPFNVTYRAPAGLVMMPASGPVGTPIVITGQYIDKVTSVTVNGSAATFSQDSGGQVTAVVPAGATSGAVVISNPTQSTTVGAFTVTADTVKQDIWIDHVLVSQATQNATQTTSLVKDRSCAVRVYVKANIPGLKPVVRISVMNGAVETSHLDVAPPSAGTPLLITEAEANVWTGVLSPQAIQPGFSLVVKIDPDALIPELNRSNDTWPAGGASQSYPVVDTKPMRISFVPLAVSYLGTTYVGDIDANSITTYTDMFHRIWPLPDALDTSLHATYTTSNVPAADYSNWTSVLNELLALEKAENVTNRYYYGVYKPYYNSGGTGMAYLAQAVAMGLDWNSTAGSSSVWTWRAGTVAHELGHSLSRPHSPCGGAGSPDAAYPYADAFIGQLGVDPFATGSQLRTYDAYTFHDVMAYCGYTWVSDYVYQKVMDYRLGGTDPTLQGPVGSGPAATQDCLLVWGDVINGEVRLRPGYVIQSAPDAADAKGTYRADLLDEKGQSLGTLAFEPTQADHSANRGFALALPLGKIGKKTQSGLFGQGGQISLPAVSGLRIHRNGEVLAERQGASSASVSAASSGASGLEPLATRLPDGRVRFLWDQARHPGVMIRNGKGEVICFGEGGEVLLKTDATELDVQFSDGVTSTGTKVSVR</sequence>
<dbReference type="InterPro" id="IPR013320">
    <property type="entry name" value="ConA-like_dom_sf"/>
</dbReference>
<evidence type="ECO:0000313" key="5">
    <source>
        <dbReference type="EMBL" id="GLH72759.1"/>
    </source>
</evidence>
<evidence type="ECO:0000256" key="1">
    <source>
        <dbReference type="ARBA" id="ARBA00023180"/>
    </source>
</evidence>
<dbReference type="SUPFAM" id="SSF55486">
    <property type="entry name" value="Metalloproteases ('zincins'), catalytic domain"/>
    <property type="match status" value="1"/>
</dbReference>
<keyword evidence="3" id="KW-0732">Signal</keyword>
<evidence type="ECO:0000259" key="4">
    <source>
        <dbReference type="SMART" id="SM00429"/>
    </source>
</evidence>
<comment type="caution">
    <text evidence="5">The sequence shown here is derived from an EMBL/GenBank/DDBJ whole genome shotgun (WGS) entry which is preliminary data.</text>
</comment>
<reference evidence="5 6" key="1">
    <citation type="journal article" date="2023" name="Antonie Van Leeuwenhoek">
        <title>Mesoterricola silvestris gen. nov., sp. nov., Mesoterricola sediminis sp. nov., Geothrix oryzae sp. nov., Geothrix edaphica sp. nov., Geothrix rubra sp. nov., and Geothrix limicola sp. nov., six novel members of Acidobacteriota isolated from soils.</title>
        <authorList>
            <person name="Itoh H."/>
            <person name="Sugisawa Y."/>
            <person name="Mise K."/>
            <person name="Xu Z."/>
            <person name="Kuniyasu M."/>
            <person name="Ushijima N."/>
            <person name="Kawano K."/>
            <person name="Kobayashi E."/>
            <person name="Shiratori Y."/>
            <person name="Masuda Y."/>
            <person name="Senoo K."/>
        </authorList>
    </citation>
    <scope>NUCLEOTIDE SEQUENCE [LARGE SCALE GENOMIC DNA]</scope>
    <source>
        <strain evidence="5 6">Red804</strain>
    </source>
</reference>
<dbReference type="SUPFAM" id="SSF81296">
    <property type="entry name" value="E set domains"/>
    <property type="match status" value="11"/>
</dbReference>
<accession>A0ABQ5QD43</accession>
<feature type="domain" description="IPT/TIG" evidence="4">
    <location>
        <begin position="199"/>
        <end position="276"/>
    </location>
</feature>
<evidence type="ECO:0000256" key="2">
    <source>
        <dbReference type="SAM" id="MobiDB-lite"/>
    </source>
</evidence>
<evidence type="ECO:0000313" key="6">
    <source>
        <dbReference type="Proteomes" id="UP001165069"/>
    </source>
</evidence>
<feature type="domain" description="IPT/TIG" evidence="4">
    <location>
        <begin position="279"/>
        <end position="357"/>
    </location>
</feature>
<dbReference type="Gene3D" id="2.60.120.260">
    <property type="entry name" value="Galactose-binding domain-like"/>
    <property type="match status" value="1"/>
</dbReference>
<dbReference type="InterPro" id="IPR002909">
    <property type="entry name" value="IPT_dom"/>
</dbReference>
<dbReference type="CDD" id="cd00603">
    <property type="entry name" value="IPT_PCSR"/>
    <property type="match status" value="5"/>
</dbReference>
<dbReference type="CDD" id="cd00102">
    <property type="entry name" value="IPT"/>
    <property type="match status" value="3"/>
</dbReference>
<dbReference type="Pfam" id="PF01833">
    <property type="entry name" value="TIG"/>
    <property type="match status" value="9"/>
</dbReference>
<dbReference type="InterPro" id="IPR013783">
    <property type="entry name" value="Ig-like_fold"/>
</dbReference>
<feature type="domain" description="IPT/TIG" evidence="4">
    <location>
        <begin position="440"/>
        <end position="518"/>
    </location>
</feature>
<feature type="compositionally biased region" description="Pro residues" evidence="2">
    <location>
        <begin position="29"/>
        <end position="38"/>
    </location>
</feature>
<feature type="domain" description="IPT/TIG" evidence="4">
    <location>
        <begin position="39"/>
        <end position="116"/>
    </location>
</feature>
<feature type="chain" id="PRO_5045669623" description="IPT/TIG domain-containing protein" evidence="3">
    <location>
        <begin position="21"/>
        <end position="2003"/>
    </location>
</feature>
<dbReference type="NCBIfam" id="NF038128">
    <property type="entry name" value="choice_anch_J"/>
    <property type="match status" value="1"/>
</dbReference>
<feature type="region of interest" description="Disordered" evidence="2">
    <location>
        <begin position="24"/>
        <end position="48"/>
    </location>
</feature>
<protein>
    <recommendedName>
        <fullName evidence="4">IPT/TIG domain-containing protein</fullName>
    </recommendedName>
</protein>
<keyword evidence="1" id="KW-0325">Glycoprotein</keyword>
<keyword evidence="6" id="KW-1185">Reference proteome</keyword>
<gene>
    <name evidence="5" type="ORF">GETHLI_12610</name>
</gene>
<feature type="domain" description="IPT/TIG" evidence="4">
    <location>
        <begin position="360"/>
        <end position="437"/>
    </location>
</feature>
<dbReference type="InterPro" id="IPR014756">
    <property type="entry name" value="Ig_E-set"/>
</dbReference>
<dbReference type="SMART" id="SM00429">
    <property type="entry name" value="IPT"/>
    <property type="match status" value="9"/>
</dbReference>
<feature type="signal peptide" evidence="3">
    <location>
        <begin position="1"/>
        <end position="20"/>
    </location>
</feature>
<dbReference type="EMBL" id="BSDE01000002">
    <property type="protein sequence ID" value="GLH72759.1"/>
    <property type="molecule type" value="Genomic_DNA"/>
</dbReference>
<dbReference type="Proteomes" id="UP001165069">
    <property type="component" value="Unassembled WGS sequence"/>
</dbReference>
<dbReference type="InterPro" id="IPR052014">
    <property type="entry name" value="Dictyostelium_Tiger"/>
</dbReference>
<dbReference type="PANTHER" id="PTHR31341">
    <property type="entry name" value="IPT/TIG DOMAIN-CONTAINING PROTEIN-RELATED-RELATED"/>
    <property type="match status" value="1"/>
</dbReference>
<dbReference type="RefSeq" id="WP_285571916.1">
    <property type="nucleotide sequence ID" value="NZ_BSDE01000002.1"/>
</dbReference>
<feature type="domain" description="IPT/TIG" evidence="4">
    <location>
        <begin position="119"/>
        <end position="196"/>
    </location>
</feature>
<dbReference type="Pfam" id="PF20773">
    <property type="entry name" value="InhA-like_MAM"/>
    <property type="match status" value="1"/>
</dbReference>
<name>A0ABQ5QD43_9BACT</name>
<evidence type="ECO:0000256" key="3">
    <source>
        <dbReference type="SAM" id="SignalP"/>
    </source>
</evidence>